<dbReference type="RefSeq" id="XP_004261130.1">
    <property type="nucleotide sequence ID" value="XM_004261082.1"/>
</dbReference>
<dbReference type="GeneID" id="14893315"/>
<dbReference type="EMBL" id="KB206244">
    <property type="protein sequence ID" value="ELP94359.1"/>
    <property type="molecule type" value="Genomic_DNA"/>
</dbReference>
<dbReference type="AlphaFoldDB" id="A0A0A1UDE0"/>
<reference evidence="1 2" key="1">
    <citation type="submission" date="2012-10" db="EMBL/GenBank/DDBJ databases">
        <authorList>
            <person name="Zafar N."/>
            <person name="Inman J."/>
            <person name="Hall N."/>
            <person name="Lorenzi H."/>
            <person name="Caler E."/>
        </authorList>
    </citation>
    <scope>NUCLEOTIDE SEQUENCE [LARGE SCALE GENOMIC DNA]</scope>
    <source>
        <strain evidence="1 2">IP1</strain>
    </source>
</reference>
<name>A0A0A1UDE0_ENTIV</name>
<evidence type="ECO:0000313" key="2">
    <source>
        <dbReference type="Proteomes" id="UP000014680"/>
    </source>
</evidence>
<sequence length="470" mass="55256">MNASRLAMIYQANVVLYIDRETTLRNFRLVNKRAHEAIRCLKVNPRSIYLGYNFLFNFFPHLNTLTGNLNTMVHSLTQKQMDQITWFDCSNAEISPEAFDGTILNKIITISIQKGSFSYVQKHCTKVRKIVITLDDDFSFENLRFRFLQKLVIKKSVNDKLKIKLSDFVVTNPDASIGILNMESDEVDIDTNVNDKYHRICIEKVTKDVVKKIVTSNTQKREDEQFPYFIKPTLNVKNFNEKFLDFNQLEKLKYIYYDYRTYLYEYKISSNWNNIKNIDLTQLYRLGIISMYFDKTVETTVTMPNPVNAKFLTFGFVTKSPNTIHFVNIENCYHLSNVNINCSFNNITLDLRNNHTDLVLINTGKEIAKVNFLCVFPTSYCILKGLDIKEITFNNSGFNCSLTFVNMQNLKKIVFKYESNRKSYEKRRRQEEIEISVGHPVEVIFGHEDNFDDLFYYSVYKLIIFYPKKT</sequence>
<keyword evidence="2" id="KW-1185">Reference proteome</keyword>
<dbReference type="KEGG" id="eiv:EIN_132580"/>
<gene>
    <name evidence="1" type="ORF">EIN_132580</name>
</gene>
<organism evidence="1 2">
    <name type="scientific">Entamoeba invadens IP1</name>
    <dbReference type="NCBI Taxonomy" id="370355"/>
    <lineage>
        <taxon>Eukaryota</taxon>
        <taxon>Amoebozoa</taxon>
        <taxon>Evosea</taxon>
        <taxon>Archamoebae</taxon>
        <taxon>Mastigamoebida</taxon>
        <taxon>Entamoebidae</taxon>
        <taxon>Entamoeba</taxon>
    </lineage>
</organism>
<dbReference type="VEuPathDB" id="AmoebaDB:EIN_132580"/>
<evidence type="ECO:0000313" key="1">
    <source>
        <dbReference type="EMBL" id="ELP94359.1"/>
    </source>
</evidence>
<protein>
    <submittedName>
        <fullName evidence="1">Uncharacterized protein</fullName>
    </submittedName>
</protein>
<accession>A0A0A1UDE0</accession>
<proteinExistence type="predicted"/>
<dbReference type="Proteomes" id="UP000014680">
    <property type="component" value="Unassembled WGS sequence"/>
</dbReference>